<dbReference type="Proteomes" id="UP001501020">
    <property type="component" value="Unassembled WGS sequence"/>
</dbReference>
<feature type="compositionally biased region" description="Polar residues" evidence="1">
    <location>
        <begin position="85"/>
        <end position="96"/>
    </location>
</feature>
<protein>
    <recommendedName>
        <fullName evidence="4">Secreted protein</fullName>
    </recommendedName>
</protein>
<gene>
    <name evidence="2" type="ORF">GCM10009727_89340</name>
</gene>
<evidence type="ECO:0000313" key="2">
    <source>
        <dbReference type="EMBL" id="GAA2168158.1"/>
    </source>
</evidence>
<evidence type="ECO:0008006" key="4">
    <source>
        <dbReference type="Google" id="ProtNLM"/>
    </source>
</evidence>
<name>A0ABN3AI25_9ACTN</name>
<accession>A0ABN3AI25</accession>
<comment type="caution">
    <text evidence="2">The sequence shown here is derived from an EMBL/GenBank/DDBJ whole genome shotgun (WGS) entry which is preliminary data.</text>
</comment>
<dbReference type="EMBL" id="BAAAMR010000153">
    <property type="protein sequence ID" value="GAA2168158.1"/>
    <property type="molecule type" value="Genomic_DNA"/>
</dbReference>
<organism evidence="2 3">
    <name type="scientific">Actinomadura napierensis</name>
    <dbReference type="NCBI Taxonomy" id="267854"/>
    <lineage>
        <taxon>Bacteria</taxon>
        <taxon>Bacillati</taxon>
        <taxon>Actinomycetota</taxon>
        <taxon>Actinomycetes</taxon>
        <taxon>Streptosporangiales</taxon>
        <taxon>Thermomonosporaceae</taxon>
        <taxon>Actinomadura</taxon>
    </lineage>
</organism>
<sequence>MKASAARTASVTLPTVCMCSAPASRICRLTGAGSPQKVEMIGTRSAKQTASVSATGRAKTRFAANGRPISRRTKPMSWRAPSGPRQVNASMPSPPA</sequence>
<evidence type="ECO:0000313" key="3">
    <source>
        <dbReference type="Proteomes" id="UP001501020"/>
    </source>
</evidence>
<proteinExistence type="predicted"/>
<feature type="region of interest" description="Disordered" evidence="1">
    <location>
        <begin position="70"/>
        <end position="96"/>
    </location>
</feature>
<reference evidence="2 3" key="1">
    <citation type="journal article" date="2019" name="Int. J. Syst. Evol. Microbiol.">
        <title>The Global Catalogue of Microorganisms (GCM) 10K type strain sequencing project: providing services to taxonomists for standard genome sequencing and annotation.</title>
        <authorList>
            <consortium name="The Broad Institute Genomics Platform"/>
            <consortium name="The Broad Institute Genome Sequencing Center for Infectious Disease"/>
            <person name="Wu L."/>
            <person name="Ma J."/>
        </authorList>
    </citation>
    <scope>NUCLEOTIDE SEQUENCE [LARGE SCALE GENOMIC DNA]</scope>
    <source>
        <strain evidence="2 3">JCM 13850</strain>
    </source>
</reference>
<dbReference type="RefSeq" id="WP_344283015.1">
    <property type="nucleotide sequence ID" value="NZ_BAAAMR010000153.1"/>
</dbReference>
<keyword evidence="3" id="KW-1185">Reference proteome</keyword>
<evidence type="ECO:0000256" key="1">
    <source>
        <dbReference type="SAM" id="MobiDB-lite"/>
    </source>
</evidence>